<accession>A0A5D4GUD9</accession>
<dbReference type="AlphaFoldDB" id="A0A5D4GUD9"/>
<dbReference type="InterPro" id="IPR051159">
    <property type="entry name" value="Hexapeptide_acetyltransf"/>
</dbReference>
<dbReference type="PANTHER" id="PTHR23416">
    <property type="entry name" value="SIALIC ACID SYNTHASE-RELATED"/>
    <property type="match status" value="1"/>
</dbReference>
<dbReference type="OrthoDB" id="9815592at2"/>
<dbReference type="GO" id="GO:0008374">
    <property type="term" value="F:O-acyltransferase activity"/>
    <property type="evidence" value="ECO:0007669"/>
    <property type="project" value="TreeGrafter"/>
</dbReference>
<name>A0A5D4GUD9_9HYPH</name>
<reference evidence="3 4" key="2">
    <citation type="submission" date="2019-09" db="EMBL/GenBank/DDBJ databases">
        <title>Mesorhizobium sp. MaA-C15 isolated from Microcystis aeruginosa.</title>
        <authorList>
            <person name="Jeong S.E."/>
            <person name="Jin H.M."/>
            <person name="Jeon C.O."/>
        </authorList>
    </citation>
    <scope>NUCLEOTIDE SEQUENCE [LARGE SCALE GENOMIC DNA]</scope>
    <source>
        <strain evidence="3 4">MaA-C15</strain>
    </source>
</reference>
<evidence type="ECO:0000256" key="2">
    <source>
        <dbReference type="ARBA" id="ARBA00022679"/>
    </source>
</evidence>
<comment type="similarity">
    <text evidence="1">Belongs to the transferase hexapeptide repeat family.</text>
</comment>
<dbReference type="Proteomes" id="UP000323258">
    <property type="component" value="Unassembled WGS sequence"/>
</dbReference>
<dbReference type="CDD" id="cd05825">
    <property type="entry name" value="LbH_wcaF_like"/>
    <property type="match status" value="1"/>
</dbReference>
<dbReference type="Gene3D" id="2.160.10.10">
    <property type="entry name" value="Hexapeptide repeat proteins"/>
    <property type="match status" value="1"/>
</dbReference>
<keyword evidence="2 3" id="KW-0808">Transferase</keyword>
<dbReference type="InterPro" id="IPR011004">
    <property type="entry name" value="Trimer_LpxA-like_sf"/>
</dbReference>
<sequence length="195" mass="21392">MTQHLDIDGLARGAGRRSPLTGGATFGLRHRLARVAWSVCWLMFARWTPPQLHAPRRWVLRAFGADIHPTAIVRSSVRIWWPGNLHMGAHASMGPGVVCYNVAPISIGDFAIVSQRAHLCTGTHDVDDPAFPLRARPISIGRRGWVAAEAFVGPGVRVGEGAVLGARGVAFRDLGDWMIYSGNPAVERRRRRVHN</sequence>
<dbReference type="RefSeq" id="WP_148915593.1">
    <property type="nucleotide sequence ID" value="NZ_VSZS01000064.1"/>
</dbReference>
<keyword evidence="4" id="KW-1185">Reference proteome</keyword>
<dbReference type="PANTHER" id="PTHR23416:SF23">
    <property type="entry name" value="ACETYLTRANSFERASE C18B11.09C-RELATED"/>
    <property type="match status" value="1"/>
</dbReference>
<dbReference type="SUPFAM" id="SSF51161">
    <property type="entry name" value="Trimeric LpxA-like enzymes"/>
    <property type="match status" value="1"/>
</dbReference>
<proteinExistence type="inferred from homology"/>
<dbReference type="EMBL" id="VSZS01000064">
    <property type="protein sequence ID" value="TYR31622.1"/>
    <property type="molecule type" value="Genomic_DNA"/>
</dbReference>
<reference evidence="3 4" key="1">
    <citation type="submission" date="2019-08" db="EMBL/GenBank/DDBJ databases">
        <authorList>
            <person name="Seo Y.L."/>
        </authorList>
    </citation>
    <scope>NUCLEOTIDE SEQUENCE [LARGE SCALE GENOMIC DNA]</scope>
    <source>
        <strain evidence="3 4">MaA-C15</strain>
    </source>
</reference>
<evidence type="ECO:0000313" key="4">
    <source>
        <dbReference type="Proteomes" id="UP000323258"/>
    </source>
</evidence>
<comment type="caution">
    <text evidence="3">The sequence shown here is derived from an EMBL/GenBank/DDBJ whole genome shotgun (WGS) entry which is preliminary data.</text>
</comment>
<dbReference type="GO" id="GO:0005829">
    <property type="term" value="C:cytosol"/>
    <property type="evidence" value="ECO:0007669"/>
    <property type="project" value="TreeGrafter"/>
</dbReference>
<evidence type="ECO:0000313" key="3">
    <source>
        <dbReference type="EMBL" id="TYR31622.1"/>
    </source>
</evidence>
<protein>
    <submittedName>
        <fullName evidence="3">Putative colanic acid biosynthesis acetyltransferase</fullName>
    </submittedName>
</protein>
<gene>
    <name evidence="3" type="ORF">FY036_15260</name>
</gene>
<evidence type="ECO:0000256" key="1">
    <source>
        <dbReference type="ARBA" id="ARBA00007274"/>
    </source>
</evidence>
<organism evidence="3 4">
    <name type="scientific">Neoaquamicrobium microcysteis</name>
    <dbReference type="NCBI Taxonomy" id="2682781"/>
    <lineage>
        <taxon>Bacteria</taxon>
        <taxon>Pseudomonadati</taxon>
        <taxon>Pseudomonadota</taxon>
        <taxon>Alphaproteobacteria</taxon>
        <taxon>Hyphomicrobiales</taxon>
        <taxon>Phyllobacteriaceae</taxon>
        <taxon>Neoaquamicrobium</taxon>
    </lineage>
</organism>